<keyword evidence="2 6" id="KW-0812">Transmembrane</keyword>
<feature type="transmembrane region" description="Helical" evidence="6">
    <location>
        <begin position="43"/>
        <end position="68"/>
    </location>
</feature>
<dbReference type="Pfam" id="PF20684">
    <property type="entry name" value="Fung_rhodopsin"/>
    <property type="match status" value="1"/>
</dbReference>
<feature type="transmembrane region" description="Helical" evidence="6">
    <location>
        <begin position="168"/>
        <end position="190"/>
    </location>
</feature>
<name>M7TLU4_EUTLA</name>
<gene>
    <name evidence="8" type="ORF">UCREL1_5305</name>
</gene>
<keyword evidence="4 6" id="KW-0472">Membrane</keyword>
<keyword evidence="9" id="KW-1185">Reference proteome</keyword>
<evidence type="ECO:0000256" key="3">
    <source>
        <dbReference type="ARBA" id="ARBA00022989"/>
    </source>
</evidence>
<dbReference type="GO" id="GO:0016020">
    <property type="term" value="C:membrane"/>
    <property type="evidence" value="ECO:0007669"/>
    <property type="project" value="UniProtKB-SubCell"/>
</dbReference>
<feature type="transmembrane region" description="Helical" evidence="6">
    <location>
        <begin position="88"/>
        <end position="110"/>
    </location>
</feature>
<proteinExistence type="inferred from homology"/>
<comment type="similarity">
    <text evidence="5">Belongs to the SAT4 family.</text>
</comment>
<evidence type="ECO:0000313" key="8">
    <source>
        <dbReference type="EMBL" id="EMR67690.1"/>
    </source>
</evidence>
<feature type="domain" description="Rhodopsin" evidence="7">
    <location>
        <begin position="27"/>
        <end position="266"/>
    </location>
</feature>
<protein>
    <recommendedName>
        <fullName evidence="7">Rhodopsin domain-containing protein</fullName>
    </recommendedName>
</protein>
<dbReference type="PANTHER" id="PTHR33048">
    <property type="entry name" value="PTH11-LIKE INTEGRAL MEMBRANE PROTEIN (AFU_ORTHOLOGUE AFUA_5G11245)"/>
    <property type="match status" value="1"/>
</dbReference>
<dbReference type="HOGENOM" id="CLU_028200_3_0_1"/>
<dbReference type="OMA" id="WHRVSIW"/>
<dbReference type="OrthoDB" id="3923077at2759"/>
<comment type="subcellular location">
    <subcellularLocation>
        <location evidence="1">Membrane</location>
        <topology evidence="1">Multi-pass membrane protein</topology>
    </subcellularLocation>
</comment>
<evidence type="ECO:0000256" key="2">
    <source>
        <dbReference type="ARBA" id="ARBA00022692"/>
    </source>
</evidence>
<dbReference type="eggNOG" id="ENOG502SJFM">
    <property type="taxonomic scope" value="Eukaryota"/>
</dbReference>
<evidence type="ECO:0000256" key="6">
    <source>
        <dbReference type="SAM" id="Phobius"/>
    </source>
</evidence>
<feature type="transmembrane region" description="Helical" evidence="6">
    <location>
        <begin position="12"/>
        <end position="31"/>
    </location>
</feature>
<organism evidence="8 9">
    <name type="scientific">Eutypa lata (strain UCR-EL1)</name>
    <name type="common">Grapevine dieback disease fungus</name>
    <name type="synonym">Eutypa armeniacae</name>
    <dbReference type="NCBI Taxonomy" id="1287681"/>
    <lineage>
        <taxon>Eukaryota</taxon>
        <taxon>Fungi</taxon>
        <taxon>Dikarya</taxon>
        <taxon>Ascomycota</taxon>
        <taxon>Pezizomycotina</taxon>
        <taxon>Sordariomycetes</taxon>
        <taxon>Xylariomycetidae</taxon>
        <taxon>Xylariales</taxon>
        <taxon>Diatrypaceae</taxon>
        <taxon>Eutypa</taxon>
    </lineage>
</organism>
<dbReference type="AlphaFoldDB" id="M7TLU4"/>
<evidence type="ECO:0000256" key="4">
    <source>
        <dbReference type="ARBA" id="ARBA00023136"/>
    </source>
</evidence>
<reference evidence="9" key="1">
    <citation type="journal article" date="2013" name="Genome Announc.">
        <title>Draft genome sequence of the grapevine dieback fungus Eutypa lata UCR-EL1.</title>
        <authorList>
            <person name="Blanco-Ulate B."/>
            <person name="Rolshausen P.E."/>
            <person name="Cantu D."/>
        </authorList>
    </citation>
    <scope>NUCLEOTIDE SEQUENCE [LARGE SCALE GENOMIC DNA]</scope>
    <source>
        <strain evidence="9">UCR-EL1</strain>
    </source>
</reference>
<dbReference type="KEGG" id="ela:UCREL1_5305"/>
<accession>M7TLU4</accession>
<dbReference type="InterPro" id="IPR052337">
    <property type="entry name" value="SAT4-like"/>
</dbReference>
<evidence type="ECO:0000259" key="7">
    <source>
        <dbReference type="Pfam" id="PF20684"/>
    </source>
</evidence>
<evidence type="ECO:0000256" key="1">
    <source>
        <dbReference type="ARBA" id="ARBA00004141"/>
    </source>
</evidence>
<feature type="transmembrane region" description="Helical" evidence="6">
    <location>
        <begin position="240"/>
        <end position="260"/>
    </location>
</feature>
<evidence type="ECO:0000256" key="5">
    <source>
        <dbReference type="ARBA" id="ARBA00038359"/>
    </source>
</evidence>
<dbReference type="Proteomes" id="UP000012174">
    <property type="component" value="Unassembled WGS sequence"/>
</dbReference>
<dbReference type="EMBL" id="KB706377">
    <property type="protein sequence ID" value="EMR67690.1"/>
    <property type="molecule type" value="Genomic_DNA"/>
</dbReference>
<dbReference type="PANTHER" id="PTHR33048:SF93">
    <property type="entry name" value="INTEGRAL MEMBRANE PROTEIN"/>
    <property type="match status" value="1"/>
</dbReference>
<feature type="transmembrane region" description="Helical" evidence="6">
    <location>
        <begin position="202"/>
        <end position="220"/>
    </location>
</feature>
<dbReference type="InterPro" id="IPR049326">
    <property type="entry name" value="Rhodopsin_dom_fungi"/>
</dbReference>
<sequence length="371" mass="41233">MADSGKGRMALIVMWTSTAITLVFVVIRLFTRHFIVHQLGADDAAYFVAGLFLLLYTAFVQVALPYGFGESMDDLEHDNAVQAIKWEMIGQTFAALGMSIAKLSMGLFLLRLVVNKWHRIAIWSMMLSLFGCSCLIAVVFWVQCIPVQAIFDPLLRPMARCEVPVTPFGVLLGVWCIVADFFFAIFPPIVIWGLQMKRKEKILVASSMSIGVLAGIAGIFRTYEVAVGFTTNYTRDTVALIVWSAVEMAVTMICNGIPIIRPLYRRIVRGYGQQSSDAPYYKHGEGGNSAGYELDNTMRFGKDRSKLTGNVSRLGMPFQTVTDIQTSNQNNNSDENILNPCHMHAIEAGHGGQSRSGIHVTDDIRVEWNDK</sequence>
<keyword evidence="3 6" id="KW-1133">Transmembrane helix</keyword>
<evidence type="ECO:0000313" key="9">
    <source>
        <dbReference type="Proteomes" id="UP000012174"/>
    </source>
</evidence>
<feature type="transmembrane region" description="Helical" evidence="6">
    <location>
        <begin position="122"/>
        <end position="148"/>
    </location>
</feature>